<evidence type="ECO:0000256" key="1">
    <source>
        <dbReference type="ARBA" id="ARBA00006484"/>
    </source>
</evidence>
<keyword evidence="6" id="KW-1185">Reference proteome</keyword>
<sequence>MNSNSPHVVVVSGGGTGIGKAITTAFADAGSIVVIVGRRAEILQRVAAGRDNVMAIPADVTDPDQLRALAAELESRLGTIDVAIANAGSGNTGPHEGLEQVAEHWNFIVRANILSAVLFEHALRPLLRRDGGRFIAITSASAKSNGGEVAYAASKAALNRWIVQVASEVGAEGITANCVSPGFVPDTELYKGAIDESAYARVARGIAVQRVGTPQDVASAVQYLASAAAGFISGSIFDVDGGRRAGPTSLINSKE</sequence>
<name>A0A5Q2MEJ5_9ACTN</name>
<dbReference type="Pfam" id="PF13561">
    <property type="entry name" value="adh_short_C2"/>
    <property type="match status" value="1"/>
</dbReference>
<dbReference type="InterPro" id="IPR002347">
    <property type="entry name" value="SDR_fam"/>
</dbReference>
<comment type="similarity">
    <text evidence="1">Belongs to the short-chain dehydrogenases/reductases (SDR) family.</text>
</comment>
<keyword evidence="3" id="KW-0560">Oxidoreductase</keyword>
<dbReference type="SUPFAM" id="SSF51735">
    <property type="entry name" value="NAD(P)-binding Rossmann-fold domains"/>
    <property type="match status" value="1"/>
</dbReference>
<dbReference type="InterPro" id="IPR052178">
    <property type="entry name" value="Sec_Metab_Biosynth_SDR"/>
</dbReference>
<dbReference type="KEGG" id="aef:GEV26_09285"/>
<dbReference type="InterPro" id="IPR057326">
    <property type="entry name" value="KR_dom"/>
</dbReference>
<dbReference type="GO" id="GO:0016491">
    <property type="term" value="F:oxidoreductase activity"/>
    <property type="evidence" value="ECO:0007669"/>
    <property type="project" value="UniProtKB-KW"/>
</dbReference>
<dbReference type="AlphaFoldDB" id="A0A5Q2MEJ5"/>
<dbReference type="CDD" id="cd05233">
    <property type="entry name" value="SDR_c"/>
    <property type="match status" value="1"/>
</dbReference>
<evidence type="ECO:0000259" key="4">
    <source>
        <dbReference type="SMART" id="SM00822"/>
    </source>
</evidence>
<organism evidence="5 6">
    <name type="scientific">Aeromicrobium yanjiei</name>
    <dbReference type="NCBI Taxonomy" id="2662028"/>
    <lineage>
        <taxon>Bacteria</taxon>
        <taxon>Bacillati</taxon>
        <taxon>Actinomycetota</taxon>
        <taxon>Actinomycetes</taxon>
        <taxon>Propionibacteriales</taxon>
        <taxon>Nocardioidaceae</taxon>
        <taxon>Aeromicrobium</taxon>
    </lineage>
</organism>
<dbReference type="Gene3D" id="3.40.50.720">
    <property type="entry name" value="NAD(P)-binding Rossmann-like Domain"/>
    <property type="match status" value="1"/>
</dbReference>
<protein>
    <submittedName>
        <fullName evidence="5">SDR family oxidoreductase</fullName>
    </submittedName>
</protein>
<evidence type="ECO:0000256" key="3">
    <source>
        <dbReference type="ARBA" id="ARBA00023002"/>
    </source>
</evidence>
<evidence type="ECO:0000256" key="2">
    <source>
        <dbReference type="ARBA" id="ARBA00022857"/>
    </source>
</evidence>
<dbReference type="SMART" id="SM00822">
    <property type="entry name" value="PKS_KR"/>
    <property type="match status" value="1"/>
</dbReference>
<dbReference type="Proteomes" id="UP000392064">
    <property type="component" value="Chromosome"/>
</dbReference>
<proteinExistence type="inferred from homology"/>
<keyword evidence="2" id="KW-0521">NADP</keyword>
<evidence type="ECO:0000313" key="5">
    <source>
        <dbReference type="EMBL" id="QGG41537.1"/>
    </source>
</evidence>
<dbReference type="PANTHER" id="PTHR43618:SF8">
    <property type="entry name" value="7ALPHA-HYDROXYSTEROID DEHYDROGENASE"/>
    <property type="match status" value="1"/>
</dbReference>
<gene>
    <name evidence="5" type="ORF">GEV26_09285</name>
</gene>
<reference evidence="5 6" key="1">
    <citation type="submission" date="2019-11" db="EMBL/GenBank/DDBJ databases">
        <authorList>
            <person name="Li J."/>
        </authorList>
    </citation>
    <scope>NUCLEOTIDE SEQUENCE [LARGE SCALE GENOMIC DNA]</scope>
    <source>
        <strain evidence="5 6">MF47</strain>
    </source>
</reference>
<dbReference type="PRINTS" id="PR00081">
    <property type="entry name" value="GDHRDH"/>
</dbReference>
<accession>A0A5Q2MEJ5</accession>
<dbReference type="EMBL" id="CP045737">
    <property type="protein sequence ID" value="QGG41537.1"/>
    <property type="molecule type" value="Genomic_DNA"/>
</dbReference>
<dbReference type="InterPro" id="IPR036291">
    <property type="entry name" value="NAD(P)-bd_dom_sf"/>
</dbReference>
<evidence type="ECO:0000313" key="6">
    <source>
        <dbReference type="Proteomes" id="UP000392064"/>
    </source>
</evidence>
<dbReference type="PANTHER" id="PTHR43618">
    <property type="entry name" value="7-ALPHA-HYDROXYSTEROID DEHYDROGENASE"/>
    <property type="match status" value="1"/>
</dbReference>
<feature type="domain" description="Ketoreductase" evidence="4">
    <location>
        <begin position="7"/>
        <end position="182"/>
    </location>
</feature>